<evidence type="ECO:0000313" key="1">
    <source>
        <dbReference type="EnsemblMetazoa" id="CJA34629.1"/>
    </source>
</evidence>
<keyword evidence="2" id="KW-1185">Reference proteome</keyword>
<evidence type="ECO:0000313" key="2">
    <source>
        <dbReference type="Proteomes" id="UP000005237"/>
    </source>
</evidence>
<reference evidence="2" key="1">
    <citation type="submission" date="2010-08" db="EMBL/GenBank/DDBJ databases">
        <authorList>
            <consortium name="Caenorhabditis japonica Sequencing Consortium"/>
            <person name="Wilson R.K."/>
        </authorList>
    </citation>
    <scope>NUCLEOTIDE SEQUENCE [LARGE SCALE GENOMIC DNA]</scope>
    <source>
        <strain evidence="2">DF5081</strain>
    </source>
</reference>
<dbReference type="Proteomes" id="UP000005237">
    <property type="component" value="Unassembled WGS sequence"/>
</dbReference>
<accession>A0A8R1IIM4</accession>
<organism evidence="1 2">
    <name type="scientific">Caenorhabditis japonica</name>
    <dbReference type="NCBI Taxonomy" id="281687"/>
    <lineage>
        <taxon>Eukaryota</taxon>
        <taxon>Metazoa</taxon>
        <taxon>Ecdysozoa</taxon>
        <taxon>Nematoda</taxon>
        <taxon>Chromadorea</taxon>
        <taxon>Rhabditida</taxon>
        <taxon>Rhabditina</taxon>
        <taxon>Rhabditomorpha</taxon>
        <taxon>Rhabditoidea</taxon>
        <taxon>Rhabditidae</taxon>
        <taxon>Peloderinae</taxon>
        <taxon>Caenorhabditis</taxon>
    </lineage>
</organism>
<reference evidence="1" key="2">
    <citation type="submission" date="2022-06" db="UniProtKB">
        <authorList>
            <consortium name="EnsemblMetazoa"/>
        </authorList>
    </citation>
    <scope>IDENTIFICATION</scope>
    <source>
        <strain evidence="1">DF5081</strain>
    </source>
</reference>
<proteinExistence type="predicted"/>
<name>A0A8R1IIM4_CAEJA</name>
<protein>
    <submittedName>
        <fullName evidence="1">Uncharacterized protein</fullName>
    </submittedName>
</protein>
<dbReference type="AlphaFoldDB" id="A0A8R1IIM4"/>
<dbReference type="EnsemblMetazoa" id="CJA34629.1">
    <property type="protein sequence ID" value="CJA34629.1"/>
    <property type="gene ID" value="WBGene00210476"/>
</dbReference>
<sequence length="102" mass="11813">MRFNEVTDENENFIDFTVIKVNSYEILMFLAASPTQYETEEWNAKVESVLSKRKDDRRNAVNALMNEMPDGFRFSNRLFTDTTFNVGGLYLTQILGELSSVK</sequence>